<sequence>MKKQKYWYKLDNAGKIFPAISRDDRSNVFRLSFYLDEIVDKDILEEAVNKVLPRFETIAVQMKNGLFWNYFSSNNRYFFVEQEPAEICKYFKPNANQGYMFKVYYLDNKVTLETFHALTDGTGALALLKSIVYHYFKLRGFKIDHEGKILSEKPYSKKESEDNFITNYDKSKIRNLKEEKAYHLEGERFGRHWVLLIKARLDTKAFITLVKTKYKCTITQFVTALLAYSIYKETLDFVGKKKPLKVFIPVNLRPYFNSVTLRNFSLYIKGTYSSERTDWTFENMLELTKEQFADQLDRDKLQSRISSLVSLEKNAMIRVLPLVLKTIAFKIGYNILGESISSCSISNLGIVDLPSGFKDKVYDIDFVNAGYGHAMTLISMDHHTNILMSSPLKDLSIMNHIISFLVDEGLSVTLDTNYKEGYDEIL</sequence>
<proteinExistence type="predicted"/>
<protein>
    <recommendedName>
        <fullName evidence="3">Alcohol acetyltransferase</fullName>
    </recommendedName>
</protein>
<keyword evidence="2" id="KW-1185">Reference proteome</keyword>
<evidence type="ECO:0000313" key="2">
    <source>
        <dbReference type="Proteomes" id="UP001431532"/>
    </source>
</evidence>
<dbReference type="RefSeq" id="WP_282840084.1">
    <property type="nucleotide sequence ID" value="NZ_JASCXW010000040.1"/>
</dbReference>
<organism evidence="1 2">
    <name type="scientific">Peloplasma aerotolerans</name>
    <dbReference type="NCBI Taxonomy" id="3044389"/>
    <lineage>
        <taxon>Bacteria</taxon>
        <taxon>Bacillati</taxon>
        <taxon>Mycoplasmatota</taxon>
        <taxon>Mollicutes</taxon>
        <taxon>Acholeplasmatales</taxon>
        <taxon>Acholeplasmataceae</taxon>
        <taxon>Peloplasma</taxon>
    </lineage>
</organism>
<name>A0AAW6UF49_9MOLU</name>
<accession>A0AAW6UF49</accession>
<reference evidence="1" key="1">
    <citation type="submission" date="2023-05" db="EMBL/GenBank/DDBJ databases">
        <title>Mariniplasma microaerophilum sp. nov., a novel anaerobic mollicute isolated from terrestrial mud volcano, Taman Peninsula, Russia.</title>
        <authorList>
            <person name="Khomyakova M.A."/>
            <person name="Merkel A.Y."/>
            <person name="Slobodkin A.I."/>
        </authorList>
    </citation>
    <scope>NUCLEOTIDE SEQUENCE</scope>
    <source>
        <strain evidence="1">M4Ah</strain>
    </source>
</reference>
<comment type="caution">
    <text evidence="1">The sequence shown here is derived from an EMBL/GenBank/DDBJ whole genome shotgun (WGS) entry which is preliminary data.</text>
</comment>
<dbReference type="Proteomes" id="UP001431532">
    <property type="component" value="Unassembled WGS sequence"/>
</dbReference>
<dbReference type="EMBL" id="JASCXW010000040">
    <property type="protein sequence ID" value="MDI6453643.1"/>
    <property type="molecule type" value="Genomic_DNA"/>
</dbReference>
<dbReference type="AlphaFoldDB" id="A0AAW6UF49"/>
<gene>
    <name evidence="1" type="ORF">QJ521_08700</name>
</gene>
<evidence type="ECO:0008006" key="3">
    <source>
        <dbReference type="Google" id="ProtNLM"/>
    </source>
</evidence>
<evidence type="ECO:0000313" key="1">
    <source>
        <dbReference type="EMBL" id="MDI6453643.1"/>
    </source>
</evidence>